<evidence type="ECO:0000256" key="1">
    <source>
        <dbReference type="SAM" id="Coils"/>
    </source>
</evidence>
<dbReference type="Proteomes" id="UP000077037">
    <property type="component" value="Unassembled WGS sequence"/>
</dbReference>
<dbReference type="EMBL" id="FKBS01000017">
    <property type="protein sequence ID" value="SAI41511.1"/>
    <property type="molecule type" value="Genomic_DNA"/>
</dbReference>
<evidence type="ECO:0000313" key="4">
    <source>
        <dbReference type="Proteomes" id="UP000077037"/>
    </source>
</evidence>
<feature type="coiled-coil region" evidence="1">
    <location>
        <begin position="18"/>
        <end position="49"/>
    </location>
</feature>
<gene>
    <name evidence="3" type="ORF">SAMEA1982600_03307</name>
</gene>
<feature type="transmembrane region" description="Helical" evidence="2">
    <location>
        <begin position="56"/>
        <end position="73"/>
    </location>
</feature>
<organism evidence="3 4">
    <name type="scientific">Bordetella ansorpii</name>
    <dbReference type="NCBI Taxonomy" id="288768"/>
    <lineage>
        <taxon>Bacteria</taxon>
        <taxon>Pseudomonadati</taxon>
        <taxon>Pseudomonadota</taxon>
        <taxon>Betaproteobacteria</taxon>
        <taxon>Burkholderiales</taxon>
        <taxon>Alcaligenaceae</taxon>
        <taxon>Bordetella</taxon>
    </lineage>
</organism>
<dbReference type="AlphaFoldDB" id="A0A157Q718"/>
<evidence type="ECO:0000313" key="3">
    <source>
        <dbReference type="EMBL" id="SAI41511.1"/>
    </source>
</evidence>
<keyword evidence="2" id="KW-0812">Transmembrane</keyword>
<keyword evidence="2" id="KW-0472">Membrane</keyword>
<reference evidence="3 4" key="1">
    <citation type="submission" date="2016-03" db="EMBL/GenBank/DDBJ databases">
        <authorList>
            <consortium name="Pathogen Informatics"/>
        </authorList>
    </citation>
    <scope>NUCLEOTIDE SEQUENCE [LARGE SCALE GENOMIC DNA]</scope>
    <source>
        <strain evidence="3 4">NCTC13364</strain>
    </source>
</reference>
<keyword evidence="1" id="KW-0175">Coiled coil</keyword>
<accession>A0A157Q718</accession>
<keyword evidence="2" id="KW-1133">Transmembrane helix</keyword>
<evidence type="ECO:0000256" key="2">
    <source>
        <dbReference type="SAM" id="Phobius"/>
    </source>
</evidence>
<protein>
    <submittedName>
        <fullName evidence="3">Uncharacterized protein</fullName>
    </submittedName>
</protein>
<name>A0A157Q718_9BORD</name>
<proteinExistence type="predicted"/>
<sequence length="77" mass="8370">MQDLATHQDLESATATLRAETKQLAAELRGEMKQLSAELRGEMKQLSAELRGELGAVRWILGTLCTGVAALIVKSFI</sequence>